<reference evidence="6" key="1">
    <citation type="submission" date="2017-02" db="UniProtKB">
        <authorList>
            <consortium name="WormBaseParasite"/>
        </authorList>
    </citation>
    <scope>IDENTIFICATION</scope>
</reference>
<proteinExistence type="predicted"/>
<dbReference type="Pfam" id="PF09727">
    <property type="entry name" value="CortBP2"/>
    <property type="match status" value="1"/>
</dbReference>
<accession>A0A0N5C9S9</accession>
<keyword evidence="1 2" id="KW-0175">Coiled coil</keyword>
<dbReference type="InterPro" id="IPR050719">
    <property type="entry name" value="Cortactin-Actin_Reg"/>
</dbReference>
<dbReference type="STRING" id="174720.A0A0N5C9S9"/>
<feature type="region of interest" description="Disordered" evidence="3">
    <location>
        <begin position="398"/>
        <end position="431"/>
    </location>
</feature>
<evidence type="ECO:0000313" key="6">
    <source>
        <dbReference type="WBParaSite" id="SPAL_0001465800.1"/>
    </source>
</evidence>
<evidence type="ECO:0000313" key="5">
    <source>
        <dbReference type="Proteomes" id="UP000046392"/>
    </source>
</evidence>
<evidence type="ECO:0000256" key="2">
    <source>
        <dbReference type="SAM" id="Coils"/>
    </source>
</evidence>
<dbReference type="WBParaSite" id="SPAL_0001465800.1">
    <property type="protein sequence ID" value="SPAL_0001465800.1"/>
    <property type="gene ID" value="SPAL_0001465800"/>
</dbReference>
<evidence type="ECO:0000259" key="4">
    <source>
        <dbReference type="Pfam" id="PF09727"/>
    </source>
</evidence>
<sequence>MDLEGQFVAKHFTNEELLRMVTYLEAELEAKECYIAVIKNERIKNILHNVRYGKMPKIDDPLEALKRDSDMVEEKFDEDNIKAFYERQFNGIENLVKSQKNYHNNCKKSLTNAENRSAEIIKNLELQQKEKDNLLKYNEDIRYTLEKEKNELHSSLMSMTLQVNDLKYKLERKDRLMESEKERTKAMILFLMEERKKIILSNHELELKCKSLETKLASSLPIDEAIITESKKEIKNLREEKSRLLKNLEEMKEKNSVMEMIIKNQEDDLNLIRKNILAKTKNDSMLSQMGTFPNNQLKLMLKNVENANGIRIPNSSTFPSTSKESSIPVFNSKLPNPLPSSRLTFTSERRYPRTVPTLPSRPPVRGIQTIKKISSPINNVSNMAIVSTGINKLHLNDHTDSPSSQMKIQSPHSRISRVPTMPSNKRSTSLPRTTLQVHNQSLKTLHLLPKIVKNDESLSPKKTLVNNRLQNVSPCHNNNSPSRNESFHQQIL</sequence>
<feature type="compositionally biased region" description="Polar residues" evidence="3">
    <location>
        <begin position="421"/>
        <end position="431"/>
    </location>
</feature>
<dbReference type="PANTHER" id="PTHR23166:SF7">
    <property type="entry name" value="LEUCINE ZIPPER PROTEIN 1"/>
    <property type="match status" value="1"/>
</dbReference>
<keyword evidence="5" id="KW-1185">Reference proteome</keyword>
<dbReference type="InterPro" id="IPR019131">
    <property type="entry name" value="Cortactin-binding_p2_N"/>
</dbReference>
<feature type="compositionally biased region" description="Polar residues" evidence="3">
    <location>
        <begin position="401"/>
        <end position="413"/>
    </location>
</feature>
<organism evidence="5 6">
    <name type="scientific">Strongyloides papillosus</name>
    <name type="common">Intestinal threadworm</name>
    <dbReference type="NCBI Taxonomy" id="174720"/>
    <lineage>
        <taxon>Eukaryota</taxon>
        <taxon>Metazoa</taxon>
        <taxon>Ecdysozoa</taxon>
        <taxon>Nematoda</taxon>
        <taxon>Chromadorea</taxon>
        <taxon>Rhabditida</taxon>
        <taxon>Tylenchina</taxon>
        <taxon>Panagrolaimomorpha</taxon>
        <taxon>Strongyloidoidea</taxon>
        <taxon>Strongyloididae</taxon>
        <taxon>Strongyloides</taxon>
    </lineage>
</organism>
<protein>
    <submittedName>
        <fullName evidence="6">CortBP2 domain-containing protein</fullName>
    </submittedName>
</protein>
<feature type="coiled-coil region" evidence="2">
    <location>
        <begin position="227"/>
        <end position="268"/>
    </location>
</feature>
<feature type="domain" description="Cortactin-binding protein-2 N-terminal" evidence="4">
    <location>
        <begin position="13"/>
        <end position="197"/>
    </location>
</feature>
<dbReference type="PANTHER" id="PTHR23166">
    <property type="entry name" value="FILAMIN/GPBP-INTERACTING PROTEIN"/>
    <property type="match status" value="1"/>
</dbReference>
<dbReference type="AlphaFoldDB" id="A0A0N5C9S9"/>
<dbReference type="Proteomes" id="UP000046392">
    <property type="component" value="Unplaced"/>
</dbReference>
<name>A0A0N5C9S9_STREA</name>
<evidence type="ECO:0000256" key="3">
    <source>
        <dbReference type="SAM" id="MobiDB-lite"/>
    </source>
</evidence>
<feature type="region of interest" description="Disordered" evidence="3">
    <location>
        <begin position="470"/>
        <end position="492"/>
    </location>
</feature>
<evidence type="ECO:0000256" key="1">
    <source>
        <dbReference type="ARBA" id="ARBA00023054"/>
    </source>
</evidence>